<reference evidence="4" key="1">
    <citation type="submission" date="2020-04" db="EMBL/GenBank/DDBJ databases">
        <title>Genome Assembly and Annotation of Botryosphaeria dothidea sdau 11-99, a Latent Pathogen of Apple Fruit Ring Rot in China.</title>
        <authorList>
            <person name="Yu C."/>
            <person name="Diao Y."/>
            <person name="Lu Q."/>
            <person name="Zhao J."/>
            <person name="Cui S."/>
            <person name="Peng C."/>
            <person name="He B."/>
            <person name="Liu H."/>
        </authorList>
    </citation>
    <scope>NUCLEOTIDE SEQUENCE [LARGE SCALE GENOMIC DNA]</scope>
    <source>
        <strain evidence="4">Sdau11-99</strain>
    </source>
</reference>
<evidence type="ECO:0000259" key="3">
    <source>
        <dbReference type="Pfam" id="PF17678"/>
    </source>
</evidence>
<evidence type="ECO:0000256" key="1">
    <source>
        <dbReference type="SAM" id="MobiDB-lite"/>
    </source>
</evidence>
<dbReference type="GO" id="GO:0030246">
    <property type="term" value="F:carbohydrate binding"/>
    <property type="evidence" value="ECO:0007669"/>
    <property type="project" value="InterPro"/>
</dbReference>
<feature type="region of interest" description="Disordered" evidence="1">
    <location>
        <begin position="1052"/>
        <end position="1079"/>
    </location>
</feature>
<evidence type="ECO:0000313" key="5">
    <source>
        <dbReference type="Proteomes" id="UP000572817"/>
    </source>
</evidence>
<dbReference type="GO" id="GO:0005829">
    <property type="term" value="C:cytosol"/>
    <property type="evidence" value="ECO:0007669"/>
    <property type="project" value="TreeGrafter"/>
</dbReference>
<dbReference type="Pfam" id="PF07971">
    <property type="entry name" value="Glyco_hydro_92"/>
    <property type="match status" value="1"/>
</dbReference>
<keyword evidence="4" id="KW-0378">Hydrolase</keyword>
<evidence type="ECO:0000313" key="4">
    <source>
        <dbReference type="EMBL" id="KAF4308344.1"/>
    </source>
</evidence>
<evidence type="ECO:0000259" key="2">
    <source>
        <dbReference type="Pfam" id="PF07971"/>
    </source>
</evidence>
<dbReference type="GO" id="GO:0006516">
    <property type="term" value="P:glycoprotein catabolic process"/>
    <property type="evidence" value="ECO:0007669"/>
    <property type="project" value="TreeGrafter"/>
</dbReference>
<gene>
    <name evidence="4" type="ORF">GTA08_BOTSDO04456</name>
</gene>
<dbReference type="Proteomes" id="UP000572817">
    <property type="component" value="Unassembled WGS sequence"/>
</dbReference>
<dbReference type="SUPFAM" id="SSF48208">
    <property type="entry name" value="Six-hairpin glycosidases"/>
    <property type="match status" value="1"/>
</dbReference>
<dbReference type="NCBIfam" id="TIGR01180">
    <property type="entry name" value="aman2_put"/>
    <property type="match status" value="1"/>
</dbReference>
<dbReference type="InterPro" id="IPR050883">
    <property type="entry name" value="PNGase"/>
</dbReference>
<dbReference type="FunFam" id="1.20.1050.60:FF:000002">
    <property type="entry name" value="Glycosyl hydrolase family 92"/>
    <property type="match status" value="1"/>
</dbReference>
<feature type="region of interest" description="Disordered" evidence="1">
    <location>
        <begin position="211"/>
        <end position="234"/>
    </location>
</feature>
<dbReference type="GO" id="GO:0016798">
    <property type="term" value="F:hydrolase activity, acting on glycosyl bonds"/>
    <property type="evidence" value="ECO:0007669"/>
    <property type="project" value="UniProtKB-KW"/>
</dbReference>
<dbReference type="GO" id="GO:0005634">
    <property type="term" value="C:nucleus"/>
    <property type="evidence" value="ECO:0007669"/>
    <property type="project" value="TreeGrafter"/>
</dbReference>
<name>A0A8H4IXY1_9PEZI</name>
<keyword evidence="4" id="KW-0326">Glycosidase</keyword>
<dbReference type="FunFam" id="1.20.1610.10:FF:000002">
    <property type="entry name" value="Alpha-1,2-mannosidase family protein"/>
    <property type="match status" value="1"/>
</dbReference>
<feature type="domain" description="Glycosyl hydrolase family 92 N-terminal" evidence="3">
    <location>
        <begin position="318"/>
        <end position="566"/>
    </location>
</feature>
<dbReference type="InterPro" id="IPR008928">
    <property type="entry name" value="6-hairpin_glycosidase_sf"/>
</dbReference>
<feature type="region of interest" description="Disordered" evidence="1">
    <location>
        <begin position="12"/>
        <end position="31"/>
    </location>
</feature>
<dbReference type="Gene3D" id="1.20.1050.60">
    <property type="entry name" value="alpha-1,2-mannosidase"/>
    <property type="match status" value="1"/>
</dbReference>
<keyword evidence="5" id="KW-1185">Reference proteome</keyword>
<dbReference type="GO" id="GO:0005975">
    <property type="term" value="P:carbohydrate metabolic process"/>
    <property type="evidence" value="ECO:0007669"/>
    <property type="project" value="InterPro"/>
</dbReference>
<accession>A0A8H4IXY1</accession>
<dbReference type="Gene3D" id="2.70.98.10">
    <property type="match status" value="1"/>
</dbReference>
<comment type="caution">
    <text evidence="4">The sequence shown here is derived from an EMBL/GenBank/DDBJ whole genome shotgun (WGS) entry which is preliminary data.</text>
</comment>
<organism evidence="4 5">
    <name type="scientific">Botryosphaeria dothidea</name>
    <dbReference type="NCBI Taxonomy" id="55169"/>
    <lineage>
        <taxon>Eukaryota</taxon>
        <taxon>Fungi</taxon>
        <taxon>Dikarya</taxon>
        <taxon>Ascomycota</taxon>
        <taxon>Pezizomycotina</taxon>
        <taxon>Dothideomycetes</taxon>
        <taxon>Dothideomycetes incertae sedis</taxon>
        <taxon>Botryosphaeriales</taxon>
        <taxon>Botryosphaeriaceae</taxon>
        <taxon>Botryosphaeria</taxon>
    </lineage>
</organism>
<dbReference type="Gene3D" id="1.20.1610.10">
    <property type="entry name" value="alpha-1,2-mannosidases domains"/>
    <property type="match status" value="1"/>
</dbReference>
<dbReference type="PANTHER" id="PTHR12143:SF23">
    <property type="entry name" value="PUTATIVE-RELATED"/>
    <property type="match status" value="1"/>
</dbReference>
<dbReference type="FunFam" id="2.70.98.10:FF:000010">
    <property type="entry name" value="Alpha-1,2-mannosidase family protein"/>
    <property type="match status" value="1"/>
</dbReference>
<dbReference type="AlphaFoldDB" id="A0A8H4IXY1"/>
<proteinExistence type="predicted"/>
<dbReference type="Pfam" id="PF17678">
    <property type="entry name" value="Glyco_hydro_92N"/>
    <property type="match status" value="1"/>
</dbReference>
<dbReference type="EMBL" id="WWBZ02000022">
    <property type="protein sequence ID" value="KAF4308344.1"/>
    <property type="molecule type" value="Genomic_DNA"/>
</dbReference>
<dbReference type="InterPro" id="IPR041371">
    <property type="entry name" value="GH92_N"/>
</dbReference>
<dbReference type="PANTHER" id="PTHR12143">
    <property type="entry name" value="PEPTIDE N-GLYCANASE PNGASE -RELATED"/>
    <property type="match status" value="1"/>
</dbReference>
<dbReference type="GO" id="GO:0000224">
    <property type="term" value="F:peptide-N4-(N-acetyl-beta-glucosaminyl)asparagine amidase activity"/>
    <property type="evidence" value="ECO:0007669"/>
    <property type="project" value="TreeGrafter"/>
</dbReference>
<dbReference type="InterPro" id="IPR014718">
    <property type="entry name" value="GH-type_carb-bd"/>
</dbReference>
<sequence>MSTGGILGLHRTLEDGNNYRRGSTPPGEPPVLVEHAEYKRLLEMERRARELIRQNERKRAETIVLSAGPLDFENESLRDRMDGLRRGYRDAIADWYECESMRYAHEMALHHLGATDSETHREQEARSENARRLIHQHMNQIDGQALDDRGGQVDAPPPYNPNADGKVSRWKKLSVKYEWSLHYTLKLSNECATEATVMLKARAEVGLPSPRGRGVERYNHSGLHKGAKNYSNGHKEHKIARNKANVAAAVRRRKKSERDLESKNRLQKLLNRAAHHHIPGGQGAVFRRLSKHVMFRLLLALACIAWPITAQAADVLDLVDPLIGSNGGGNVFCGATLPYGFAKASADVDGQNTGGFSTDGSNVIGFSSLHDSGTGGNPSLGNFPLMPQLCDENDIANCSFSKQARATPYRNDSVVARPGYFALTLENGISAEMTVSQHAALYNFKFPDVNTSHGPQVVPMVLLDLTDLWDSRQNATFEIDGTRMTGNGTFLPSFGAGSYELHFCVDFFGHTGPVYDSGVWINERGGVDQKKIFVTRGFNNFYLQAGGFIRLLAESNRTITARVGLSYISVNKACQNAQTEIPTPLLGFNDLRTAAEDAWRGKLSPITLDAGDVSEDLQRSFWSSIYRTMISPQDYTGENPRWNTSVYYDSFYCLWDQFRSQLPLLTILDPSTYSDMLKSLLFTYQNEGWLPDCRMSLSKGWTQGGSNADVVLVDAYFKNVSGVDWDLAWEAVLNDAENEPLEWSKEGRGGLVSWKNLNYIPALDYDYLGFGTNSRSISRTLEYSYNDYCIGSLGRALGKDDYEKYLARGNNWKNLFKEDQTSIINGTDSGFVGFFQPKYLNATWGFQDPISCSPIAGFCSLTTNPSETFESSIWQYQFFVPQDMETLISKLGGDQRFVDRLDYFHESPLVDIGNEPVFLSVFEYHYAGRPALSARRSHSYIPSRFNTSYIGLPGNDDSGAMGSYAAFNMMGLFPNPGQNIYLIIPPYFPSVQVRHPATNRTATIRAENFDSAYNDIYIQNATLNGQPYTKNWIGHEFFTQGGELVLTLGSEESQWGTAVEDRPPSETGGELAAEPSWEG</sequence>
<dbReference type="Gene3D" id="3.30.2080.10">
    <property type="entry name" value="GH92 mannosidase domain"/>
    <property type="match status" value="1"/>
</dbReference>
<dbReference type="InterPro" id="IPR012939">
    <property type="entry name" value="Glyco_hydro_92"/>
</dbReference>
<feature type="domain" description="Glycosyl hydrolase family 92" evidence="2">
    <location>
        <begin position="572"/>
        <end position="1049"/>
    </location>
</feature>
<dbReference type="InterPro" id="IPR005887">
    <property type="entry name" value="GH92_a_mannosidase_put"/>
</dbReference>
<dbReference type="OrthoDB" id="449263at2759"/>
<dbReference type="FunFam" id="3.30.2080.10:FF:000001">
    <property type="entry name" value="Alpha-1,2-mannosidase subfamily"/>
    <property type="match status" value="1"/>
</dbReference>
<protein>
    <submittedName>
        <fullName evidence="4">Glycosidase</fullName>
    </submittedName>
</protein>